<keyword evidence="5" id="KW-0472">Membrane</keyword>
<keyword evidence="4" id="KW-0677">Repeat</keyword>
<organism evidence="10 11">
    <name type="scientific">Metamycoplasma auris 15026</name>
    <dbReference type="NCBI Taxonomy" id="1188233"/>
    <lineage>
        <taxon>Bacteria</taxon>
        <taxon>Bacillati</taxon>
        <taxon>Mycoplasmatota</taxon>
        <taxon>Mycoplasmoidales</taxon>
        <taxon>Metamycoplasmataceae</taxon>
        <taxon>Metamycoplasma</taxon>
    </lineage>
</organism>
<keyword evidence="3 9" id="KW-0732">Signal</keyword>
<dbReference type="AlphaFoldDB" id="N9TT06"/>
<name>N9TT06_9BACT</name>
<accession>N9TT06</accession>
<feature type="compositionally biased region" description="Basic and acidic residues" evidence="8">
    <location>
        <begin position="116"/>
        <end position="140"/>
    </location>
</feature>
<dbReference type="OrthoDB" id="10014334at2"/>
<feature type="compositionally biased region" description="Basic and acidic residues" evidence="8">
    <location>
        <begin position="37"/>
        <end position="50"/>
    </location>
</feature>
<dbReference type="RefSeq" id="WP_004423303.1">
    <property type="nucleotide sequence ID" value="NZ_AORI01000002.1"/>
</dbReference>
<evidence type="ECO:0000256" key="2">
    <source>
        <dbReference type="ARBA" id="ARBA00022475"/>
    </source>
</evidence>
<evidence type="ECO:0008006" key="12">
    <source>
        <dbReference type="Google" id="ProtNLM"/>
    </source>
</evidence>
<evidence type="ECO:0000256" key="4">
    <source>
        <dbReference type="ARBA" id="ARBA00022737"/>
    </source>
</evidence>
<evidence type="ECO:0000256" key="6">
    <source>
        <dbReference type="ARBA" id="ARBA00023139"/>
    </source>
</evidence>
<evidence type="ECO:0000256" key="3">
    <source>
        <dbReference type="ARBA" id="ARBA00022729"/>
    </source>
</evidence>
<feature type="region of interest" description="Disordered" evidence="8">
    <location>
        <begin position="28"/>
        <end position="196"/>
    </location>
</feature>
<evidence type="ECO:0000256" key="9">
    <source>
        <dbReference type="SAM" id="SignalP"/>
    </source>
</evidence>
<dbReference type="EMBL" id="AORI01000002">
    <property type="protein sequence ID" value="ENY69284.1"/>
    <property type="molecule type" value="Genomic_DNA"/>
</dbReference>
<feature type="signal peptide" evidence="9">
    <location>
        <begin position="1"/>
        <end position="24"/>
    </location>
</feature>
<keyword evidence="7" id="KW-0449">Lipoprotein</keyword>
<feature type="chain" id="PRO_5004153067" description="Variable surface lipoprotein" evidence="9">
    <location>
        <begin position="25"/>
        <end position="307"/>
    </location>
</feature>
<feature type="compositionally biased region" description="Gly residues" evidence="8">
    <location>
        <begin position="154"/>
        <end position="169"/>
    </location>
</feature>
<feature type="compositionally biased region" description="Low complexity" evidence="8">
    <location>
        <begin position="51"/>
        <end position="67"/>
    </location>
</feature>
<evidence type="ECO:0000313" key="11">
    <source>
        <dbReference type="Proteomes" id="UP000013131"/>
    </source>
</evidence>
<reference evidence="10 11" key="1">
    <citation type="journal article" date="2013" name="Genome Announc.">
        <title>Draft Genome Sequences of Mycoplasma auris and Mycoplasma yeatsii, Two Species of the Ear Canal of Caprinae.</title>
        <authorList>
            <person name="Dordet-Frisoni E."/>
            <person name="Baranowski E."/>
            <person name="Barre A."/>
            <person name="Blanchard A."/>
            <person name="Breton M."/>
            <person name="Couture C."/>
            <person name="Dupuy V."/>
            <person name="Gaurivaud P."/>
            <person name="Jacob D."/>
            <person name="Lemaitre C."/>
            <person name="Manso-Silvan L."/>
            <person name="Nikolski M."/>
            <person name="Nouvel L.X."/>
            <person name="Poumarat F."/>
            <person name="Sirand-Pugnet P."/>
            <person name="Thebault P."/>
            <person name="Theil S."/>
            <person name="Thiaucourt F."/>
            <person name="Citti C."/>
            <person name="Tardy F."/>
        </authorList>
    </citation>
    <scope>NUCLEOTIDE SEQUENCE [LARGE SCALE GENOMIC DNA]</scope>
    <source>
        <strain evidence="10 11">15026</strain>
    </source>
</reference>
<feature type="compositionally biased region" description="Low complexity" evidence="8">
    <location>
        <begin position="74"/>
        <end position="109"/>
    </location>
</feature>
<dbReference type="STRING" id="1188233.MAU_1110"/>
<comment type="caution">
    <text evidence="10">The sequence shown here is derived from an EMBL/GenBank/DDBJ whole genome shotgun (WGS) entry which is preliminary data.</text>
</comment>
<proteinExistence type="predicted"/>
<sequence length="307" mass="33032">MKKISKFLTIFGAIASMGALPLVAAKCNTTNSSSTNNKEDDKNNKDDNKNNSDGNANTNSGSGNQNGEQGGGSTTPENNQGNSSNQNGSNNSATTPDNGNANSSDNGASRPGEGTAPKDGETGPKTTKEPKEPKTPRESEGSQPSDQGRTNTTPGGGSGTTQPGNGGGTNHTDLPMADQPNHSNSPSGNTETPKSKEEKLLELLYKFFSGYAKIEEQLKYNVKLTELKNKFHSTYGETINNFDRETEKFLEKFGYKKEDIDDLTIIFDDVTNLTSPGSNEANQKFTKLFEKVKTKLSKAYEEYSKKK</sequence>
<evidence type="ECO:0000256" key="5">
    <source>
        <dbReference type="ARBA" id="ARBA00023136"/>
    </source>
</evidence>
<evidence type="ECO:0000256" key="8">
    <source>
        <dbReference type="SAM" id="MobiDB-lite"/>
    </source>
</evidence>
<evidence type="ECO:0000256" key="1">
    <source>
        <dbReference type="ARBA" id="ARBA00004193"/>
    </source>
</evidence>
<dbReference type="PATRIC" id="fig|1188233.3.peg.112"/>
<protein>
    <recommendedName>
        <fullName evidence="12">Variable surface lipoprotein</fullName>
    </recommendedName>
</protein>
<keyword evidence="6" id="KW-0564">Palmitate</keyword>
<evidence type="ECO:0000256" key="7">
    <source>
        <dbReference type="ARBA" id="ARBA00023288"/>
    </source>
</evidence>
<keyword evidence="2" id="KW-1003">Cell membrane</keyword>
<dbReference type="NCBIfam" id="NF046046">
    <property type="entry name" value="Mbov_0729_Cterm"/>
    <property type="match status" value="1"/>
</dbReference>
<gene>
    <name evidence="10" type="ORF">MAU_1110</name>
</gene>
<dbReference type="eggNOG" id="ENOG5031Z39">
    <property type="taxonomic scope" value="Bacteria"/>
</dbReference>
<dbReference type="InterPro" id="IPR049890">
    <property type="entry name" value="VlpA-F-like_signal"/>
</dbReference>
<keyword evidence="11" id="KW-1185">Reference proteome</keyword>
<dbReference type="NCBIfam" id="NF033817">
    <property type="entry name" value="Mplas_variab_LP"/>
    <property type="match status" value="1"/>
</dbReference>
<feature type="compositionally biased region" description="Polar residues" evidence="8">
    <location>
        <begin position="180"/>
        <end position="190"/>
    </location>
</feature>
<comment type="subcellular location">
    <subcellularLocation>
        <location evidence="1">Cell membrane</location>
        <topology evidence="1">Lipid-anchor</topology>
    </subcellularLocation>
</comment>
<evidence type="ECO:0000313" key="10">
    <source>
        <dbReference type="EMBL" id="ENY69284.1"/>
    </source>
</evidence>
<dbReference type="GO" id="GO:0005886">
    <property type="term" value="C:plasma membrane"/>
    <property type="evidence" value="ECO:0007669"/>
    <property type="project" value="UniProtKB-SubCell"/>
</dbReference>
<dbReference type="Proteomes" id="UP000013131">
    <property type="component" value="Unassembled WGS sequence"/>
</dbReference>